<dbReference type="EnsemblMetazoa" id="XM_008210501">
    <property type="protein sequence ID" value="XP_008208723"/>
    <property type="gene ID" value="LOC100117444"/>
</dbReference>
<dbReference type="EnsemblMetazoa" id="XM_008210500">
    <property type="protein sequence ID" value="XP_008208722"/>
    <property type="gene ID" value="LOC100117444"/>
</dbReference>
<dbReference type="SUPFAM" id="SSF54695">
    <property type="entry name" value="POZ domain"/>
    <property type="match status" value="1"/>
</dbReference>
<reference evidence="3" key="1">
    <citation type="submission" date="2021-01" db="UniProtKB">
        <authorList>
            <consortium name="EnsemblMetazoa"/>
        </authorList>
    </citation>
    <scope>IDENTIFICATION</scope>
</reference>
<dbReference type="InterPro" id="IPR000210">
    <property type="entry name" value="BTB/POZ_dom"/>
</dbReference>
<evidence type="ECO:0000313" key="3">
    <source>
        <dbReference type="EnsemblMetazoa" id="XP_008208722"/>
    </source>
</evidence>
<dbReference type="SUPFAM" id="SSF49599">
    <property type="entry name" value="TRAF domain-like"/>
    <property type="match status" value="1"/>
</dbReference>
<evidence type="ECO:0000259" key="1">
    <source>
        <dbReference type="PROSITE" id="PS50097"/>
    </source>
</evidence>
<dbReference type="EnsemblMetazoa" id="XM_001601631">
    <property type="protein sequence ID" value="XP_001601681"/>
    <property type="gene ID" value="LOC100117444"/>
</dbReference>
<dbReference type="CDD" id="cd14733">
    <property type="entry name" value="BACK"/>
    <property type="match status" value="1"/>
</dbReference>
<dbReference type="InterPro" id="IPR008974">
    <property type="entry name" value="TRAF-like"/>
</dbReference>
<proteinExistence type="predicted"/>
<dbReference type="Proteomes" id="UP000002358">
    <property type="component" value="Chromosome 4"/>
</dbReference>
<accession>A0A7M7H550</accession>
<dbReference type="PROSITE" id="PS50144">
    <property type="entry name" value="MATH"/>
    <property type="match status" value="1"/>
</dbReference>
<dbReference type="KEGG" id="nvi:100117444"/>
<dbReference type="PROSITE" id="PS50097">
    <property type="entry name" value="BTB"/>
    <property type="match status" value="1"/>
</dbReference>
<feature type="domain" description="BTB" evidence="1">
    <location>
        <begin position="201"/>
        <end position="268"/>
    </location>
</feature>
<dbReference type="Pfam" id="PF22486">
    <property type="entry name" value="MATH_2"/>
    <property type="match status" value="1"/>
</dbReference>
<dbReference type="InterPro" id="IPR011333">
    <property type="entry name" value="SKP1/BTB/POZ_sf"/>
</dbReference>
<protein>
    <submittedName>
        <fullName evidence="3">Uncharacterized protein</fullName>
    </submittedName>
</protein>
<dbReference type="SMART" id="SM00225">
    <property type="entry name" value="BTB"/>
    <property type="match status" value="1"/>
</dbReference>
<sequence length="360" mass="41408">MMPSNSVGEISSIKCTYKWVIKNFCAGCKSVGEVMKSPVFTKLDSGYLRKWRLRLFPKGNKDECKDYVSIFLCNLNNVDLKADAYFSILDNKGLETFYEFLPNHVFNHNTYSGFSTFVKRECIEDKDWNMLCDDKLAIVCKISLITPNEHIANEETEKKETSTKVYRPKIYPASLMIQRKYTESKQLLADLEQMMDEQEFSDIELTVEDKTLRAHKSILGKRSRVFAAMFRNDMCEKRENKVKIVDVRHEVLQEMLRYMYTGKVNGIETMTDELLIAADKYSLDGLKGMCGEVLANDVNKSNAMDRLKFAVLHRVDVLRAKVIEFVVESACDIVDNPEFQQLPANVICEVCSVFAADKKK</sequence>
<keyword evidence="4" id="KW-1185">Reference proteome</keyword>
<dbReference type="FunFam" id="3.30.710.10:FF:000159">
    <property type="entry name" value="Speckle-type POZ protein B"/>
    <property type="match status" value="1"/>
</dbReference>
<evidence type="ECO:0000259" key="2">
    <source>
        <dbReference type="PROSITE" id="PS50144"/>
    </source>
</evidence>
<dbReference type="AlphaFoldDB" id="A0A7M7H550"/>
<dbReference type="RefSeq" id="XP_008208723.1">
    <property type="nucleotide sequence ID" value="XM_008210501.3"/>
</dbReference>
<dbReference type="Pfam" id="PF00651">
    <property type="entry name" value="BTB"/>
    <property type="match status" value="1"/>
</dbReference>
<dbReference type="SMR" id="A0A7M7H550"/>
<dbReference type="Gene3D" id="2.60.210.10">
    <property type="entry name" value="Apoptosis, Tumor Necrosis Factor Receptor Associated Protein 2, Chain A"/>
    <property type="match status" value="1"/>
</dbReference>
<dbReference type="Gene3D" id="3.30.710.10">
    <property type="entry name" value="Potassium Channel Kv1.1, Chain A"/>
    <property type="match status" value="1"/>
</dbReference>
<dbReference type="GO" id="GO:0030163">
    <property type="term" value="P:protein catabolic process"/>
    <property type="evidence" value="ECO:0007669"/>
    <property type="project" value="UniProtKB-ARBA"/>
</dbReference>
<name>A0A7M7H550_NASVI</name>
<dbReference type="OrthoDB" id="7672873at2759"/>
<organism evidence="3 4">
    <name type="scientific">Nasonia vitripennis</name>
    <name type="common">Parasitic wasp</name>
    <dbReference type="NCBI Taxonomy" id="7425"/>
    <lineage>
        <taxon>Eukaryota</taxon>
        <taxon>Metazoa</taxon>
        <taxon>Ecdysozoa</taxon>
        <taxon>Arthropoda</taxon>
        <taxon>Hexapoda</taxon>
        <taxon>Insecta</taxon>
        <taxon>Pterygota</taxon>
        <taxon>Neoptera</taxon>
        <taxon>Endopterygota</taxon>
        <taxon>Hymenoptera</taxon>
        <taxon>Apocrita</taxon>
        <taxon>Proctotrupomorpha</taxon>
        <taxon>Chalcidoidea</taxon>
        <taxon>Pteromalidae</taxon>
        <taxon>Pteromalinae</taxon>
        <taxon>Nasonia</taxon>
    </lineage>
</organism>
<evidence type="ECO:0000313" key="4">
    <source>
        <dbReference type="Proteomes" id="UP000002358"/>
    </source>
</evidence>
<dbReference type="RefSeq" id="XP_008208722.1">
    <property type="nucleotide sequence ID" value="XM_008210500.3"/>
</dbReference>
<dbReference type="InParanoid" id="A0A7M7H550"/>
<dbReference type="PANTHER" id="PTHR24413">
    <property type="entry name" value="SPECKLE-TYPE POZ PROTEIN"/>
    <property type="match status" value="1"/>
</dbReference>
<dbReference type="GeneID" id="100117444"/>
<dbReference type="RefSeq" id="XP_001601681.2">
    <property type="nucleotide sequence ID" value="XM_001601631.6"/>
</dbReference>
<feature type="domain" description="MATH" evidence="2">
    <location>
        <begin position="14"/>
        <end position="142"/>
    </location>
</feature>
<dbReference type="InterPro" id="IPR002083">
    <property type="entry name" value="MATH/TRAF_dom"/>
</dbReference>